<name>A0A975TVY5_9RHOB</name>
<dbReference type="Gene3D" id="3.30.420.40">
    <property type="match status" value="2"/>
</dbReference>
<feature type="domain" description="Carbohydrate kinase FGGY C-terminal" evidence="6">
    <location>
        <begin position="290"/>
        <end position="428"/>
    </location>
</feature>
<dbReference type="Pfam" id="PF02782">
    <property type="entry name" value="FGGY_C"/>
    <property type="match status" value="1"/>
</dbReference>
<proteinExistence type="inferred from homology"/>
<dbReference type="GO" id="GO:0016773">
    <property type="term" value="F:phosphotransferase activity, alcohol group as acceptor"/>
    <property type="evidence" value="ECO:0007669"/>
    <property type="project" value="InterPro"/>
</dbReference>
<evidence type="ECO:0000259" key="6">
    <source>
        <dbReference type="Pfam" id="PF02782"/>
    </source>
</evidence>
<dbReference type="PANTHER" id="PTHR43095:SF5">
    <property type="entry name" value="XYLULOSE KINASE"/>
    <property type="match status" value="1"/>
</dbReference>
<dbReference type="InterPro" id="IPR018484">
    <property type="entry name" value="FGGY_N"/>
</dbReference>
<keyword evidence="2 4" id="KW-0808">Transferase</keyword>
<gene>
    <name evidence="7" type="ORF">KUL25_01295</name>
    <name evidence="8" type="ORF">KUL25_01300</name>
</gene>
<evidence type="ECO:0000259" key="5">
    <source>
        <dbReference type="Pfam" id="PF00370"/>
    </source>
</evidence>
<dbReference type="PIRSF" id="PIRSF000538">
    <property type="entry name" value="GlpK"/>
    <property type="match status" value="1"/>
</dbReference>
<evidence type="ECO:0000313" key="7">
    <source>
        <dbReference type="EMBL" id="MBY4891393.1"/>
    </source>
</evidence>
<dbReference type="InterPro" id="IPR018485">
    <property type="entry name" value="FGGY_C"/>
</dbReference>
<comment type="similarity">
    <text evidence="1 4">Belongs to the FGGY kinase family.</text>
</comment>
<feature type="domain" description="Carbohydrate kinase FGGY N-terminal" evidence="5">
    <location>
        <begin position="5"/>
        <end position="239"/>
    </location>
</feature>
<sequence length="488" mass="51046">MARRLILGIDVGTTSVKAGLLDTNGAQVAAFSERYDTARSGDNVVEQDPRDWTRLIDAAIAQFVGAGFGPDIAAIGLTSQVNTHVFVGADGVPLMPAVVWQDTRAVAEAAALDARVTADQKIGWWGAPMPIDASHALSRMAWVARHRPEVWDATARVLLPKDYCIAHLTGDTSTDPLSAIGLVDSNLHYIPEVLALVPGAAERMAPLIPVTDSAGIARGLLKGRPVASGTMDAWAGLVGAGGAQEGSTVYLSGTSEILGISSRTVVPTPGVIVFPQCAGIRLHAAPTQSGGDAAAWFAALARISLEQMSAMAARATTSPLFLPQLEGERAPLWDGDLRAAFLGVSRQTSQADLARAVFEGVSFSARHGLEALQTSADTRSDTITCGGGGFRSDIWAQIRADVLGTELHVLDAAEPGVLGAATIAAISASDYADAADAQAALARFGRRFAPDAKAHARYDDRFALYKDAIEGIAGLTARLSRIPLGERR</sequence>
<dbReference type="PANTHER" id="PTHR43095">
    <property type="entry name" value="SUGAR KINASE"/>
    <property type="match status" value="1"/>
</dbReference>
<reference evidence="8 9" key="1">
    <citation type="submission" date="2021-07" db="EMBL/GenBank/DDBJ databases">
        <title>Karlodiniumbacter phycospheric gen. nov., sp. nov., a phycosphere bacterium isolated from karlodinium veneficum.</title>
        <authorList>
            <person name="Peng Y."/>
            <person name="Jiang L."/>
            <person name="Lee J."/>
        </authorList>
    </citation>
    <scope>NUCLEOTIDE SEQUENCE</scope>
    <source>
        <strain evidence="8 9">N5</strain>
    </source>
</reference>
<dbReference type="PROSITE" id="PS00445">
    <property type="entry name" value="FGGY_KINASES_2"/>
    <property type="match status" value="1"/>
</dbReference>
<dbReference type="GO" id="GO:0016301">
    <property type="term" value="F:kinase activity"/>
    <property type="evidence" value="ECO:0007669"/>
    <property type="project" value="UniProtKB-KW"/>
</dbReference>
<evidence type="ECO:0000313" key="8">
    <source>
        <dbReference type="EMBL" id="QXL88187.1"/>
    </source>
</evidence>
<dbReference type="Proteomes" id="UP000693972">
    <property type="component" value="Unassembled WGS sequence"/>
</dbReference>
<keyword evidence="3 4" id="KW-0418">Kinase</keyword>
<evidence type="ECO:0000256" key="2">
    <source>
        <dbReference type="ARBA" id="ARBA00022679"/>
    </source>
</evidence>
<dbReference type="AlphaFoldDB" id="A0A975TVY5"/>
<evidence type="ECO:0000256" key="3">
    <source>
        <dbReference type="ARBA" id="ARBA00022777"/>
    </source>
</evidence>
<dbReference type="RefSeq" id="WP_257891270.1">
    <property type="nucleotide sequence ID" value="NZ_JAIMBW010000001.1"/>
</dbReference>
<protein>
    <submittedName>
        <fullName evidence="8">FGGY-family carbohydrate kinase</fullName>
    </submittedName>
</protein>
<dbReference type="EMBL" id="CP078073">
    <property type="protein sequence ID" value="QXL88187.1"/>
    <property type="molecule type" value="Genomic_DNA"/>
</dbReference>
<dbReference type="InterPro" id="IPR050406">
    <property type="entry name" value="FGGY_Carb_Kinase"/>
</dbReference>
<dbReference type="InterPro" id="IPR000577">
    <property type="entry name" value="Carb_kinase_FGGY"/>
</dbReference>
<accession>A0A975TVY5</accession>
<keyword evidence="9" id="KW-1185">Reference proteome</keyword>
<dbReference type="SUPFAM" id="SSF53067">
    <property type="entry name" value="Actin-like ATPase domain"/>
    <property type="match status" value="2"/>
</dbReference>
<evidence type="ECO:0000256" key="1">
    <source>
        <dbReference type="ARBA" id="ARBA00009156"/>
    </source>
</evidence>
<evidence type="ECO:0000313" key="9">
    <source>
        <dbReference type="Proteomes" id="UP000693972"/>
    </source>
</evidence>
<organism evidence="8">
    <name type="scientific">Gymnodinialimonas phycosphaerae</name>
    <dbReference type="NCBI Taxonomy" id="2841589"/>
    <lineage>
        <taxon>Bacteria</taxon>
        <taxon>Pseudomonadati</taxon>
        <taxon>Pseudomonadota</taxon>
        <taxon>Alphaproteobacteria</taxon>
        <taxon>Rhodobacterales</taxon>
        <taxon>Paracoccaceae</taxon>
        <taxon>Gymnodinialimonas</taxon>
    </lineage>
</organism>
<dbReference type="EMBL" id="JAIMBW010000001">
    <property type="protein sequence ID" value="MBY4891393.1"/>
    <property type="molecule type" value="Genomic_DNA"/>
</dbReference>
<dbReference type="InterPro" id="IPR043129">
    <property type="entry name" value="ATPase_NBD"/>
</dbReference>
<evidence type="ECO:0000256" key="4">
    <source>
        <dbReference type="RuleBase" id="RU003733"/>
    </source>
</evidence>
<dbReference type="GO" id="GO:0005975">
    <property type="term" value="P:carbohydrate metabolic process"/>
    <property type="evidence" value="ECO:0007669"/>
    <property type="project" value="InterPro"/>
</dbReference>
<dbReference type="Pfam" id="PF00370">
    <property type="entry name" value="FGGY_N"/>
    <property type="match status" value="1"/>
</dbReference>
<dbReference type="InterPro" id="IPR018483">
    <property type="entry name" value="Carb_kinase_FGGY_CS"/>
</dbReference>